<gene>
    <name evidence="2" type="ORF">D3273_12095</name>
</gene>
<feature type="transmembrane region" description="Helical" evidence="1">
    <location>
        <begin position="21"/>
        <end position="45"/>
    </location>
</feature>
<dbReference type="RefSeq" id="WP_129226828.1">
    <property type="nucleotide sequence ID" value="NZ_QYBB01000011.1"/>
</dbReference>
<dbReference type="EMBL" id="QYBB01000011">
    <property type="protein sequence ID" value="RYC31859.1"/>
    <property type="molecule type" value="Genomic_DNA"/>
</dbReference>
<reference evidence="2 3" key="2">
    <citation type="submission" date="2019-02" db="EMBL/GenBank/DDBJ databases">
        <title>'Lichenibacterium ramalinii' gen. nov. sp. nov., 'Lichenibacterium minor' gen. nov. sp. nov.</title>
        <authorList>
            <person name="Pankratov T."/>
        </authorList>
    </citation>
    <scope>NUCLEOTIDE SEQUENCE [LARGE SCALE GENOMIC DNA]</scope>
    <source>
        <strain evidence="2 3">RmlP026</strain>
    </source>
</reference>
<keyword evidence="3" id="KW-1185">Reference proteome</keyword>
<dbReference type="Proteomes" id="UP000290759">
    <property type="component" value="Unassembled WGS sequence"/>
</dbReference>
<evidence type="ECO:0000256" key="1">
    <source>
        <dbReference type="SAM" id="Phobius"/>
    </source>
</evidence>
<dbReference type="AlphaFoldDB" id="A0A4Q2U5J5"/>
<reference evidence="2 3" key="1">
    <citation type="submission" date="2018-12" db="EMBL/GenBank/DDBJ databases">
        <authorList>
            <person name="Grouzdev D.S."/>
            <person name="Krutkina M.S."/>
        </authorList>
    </citation>
    <scope>NUCLEOTIDE SEQUENCE [LARGE SCALE GENOMIC DNA]</scope>
    <source>
        <strain evidence="2 3">RmlP026</strain>
    </source>
</reference>
<accession>A0A4Q2U5J5</accession>
<feature type="transmembrane region" description="Helical" evidence="1">
    <location>
        <begin position="51"/>
        <end position="71"/>
    </location>
</feature>
<organism evidence="2 3">
    <name type="scientific">Lichenibacterium minor</name>
    <dbReference type="NCBI Taxonomy" id="2316528"/>
    <lineage>
        <taxon>Bacteria</taxon>
        <taxon>Pseudomonadati</taxon>
        <taxon>Pseudomonadota</taxon>
        <taxon>Alphaproteobacteria</taxon>
        <taxon>Hyphomicrobiales</taxon>
        <taxon>Lichenihabitantaceae</taxon>
        <taxon>Lichenibacterium</taxon>
    </lineage>
</organism>
<keyword evidence="1" id="KW-0472">Membrane</keyword>
<protein>
    <submittedName>
        <fullName evidence="2">Uncharacterized protein</fullName>
    </submittedName>
</protein>
<proteinExistence type="predicted"/>
<keyword evidence="1" id="KW-1133">Transmembrane helix</keyword>
<keyword evidence="1" id="KW-0812">Transmembrane</keyword>
<comment type="caution">
    <text evidence="2">The sequence shown here is derived from an EMBL/GenBank/DDBJ whole genome shotgun (WGS) entry which is preliminary data.</text>
</comment>
<name>A0A4Q2U5J5_9HYPH</name>
<evidence type="ECO:0000313" key="2">
    <source>
        <dbReference type="EMBL" id="RYC31859.1"/>
    </source>
</evidence>
<evidence type="ECO:0000313" key="3">
    <source>
        <dbReference type="Proteomes" id="UP000290759"/>
    </source>
</evidence>
<sequence>MTPTEKLDAKVANEQLKLFANLLNTLAAPSLVGSLIAPTVAGALVNPYWSALVAGLGVLLHLFGWLVLGLFKPEQ</sequence>